<keyword evidence="2" id="KW-1185">Reference proteome</keyword>
<dbReference type="Gene3D" id="2.160.20.10">
    <property type="entry name" value="Single-stranded right-handed beta-helix, Pectin lyase-like"/>
    <property type="match status" value="1"/>
</dbReference>
<dbReference type="EMBL" id="CP010429">
    <property type="protein sequence ID" value="AKD54388.1"/>
    <property type="molecule type" value="Genomic_DNA"/>
</dbReference>
<dbReference type="InterPro" id="IPR011050">
    <property type="entry name" value="Pectin_lyase_fold/virulence"/>
</dbReference>
<evidence type="ECO:0008006" key="3">
    <source>
        <dbReference type="Google" id="ProtNLM"/>
    </source>
</evidence>
<dbReference type="HOGENOM" id="CLU_558852_0_0_10"/>
<dbReference type="InterPro" id="IPR012334">
    <property type="entry name" value="Pectin_lyas_fold"/>
</dbReference>
<dbReference type="InterPro" id="IPR006626">
    <property type="entry name" value="PbH1"/>
</dbReference>
<dbReference type="SUPFAM" id="SSF51126">
    <property type="entry name" value="Pectin lyase-like"/>
    <property type="match status" value="1"/>
</dbReference>
<sequence length="432" mass="47368">MSDEDKMGVFALDVNDKQSKDNTGLTLVTANGLRYKRVYAGAANAAWFNVTTSDPDIGPELQNAVNSTDLVVIPDGEYTQLTKVVLRSNVTIRANPGKVTLKLTGNEYISFQNYWQEQNLQNVTIDGINWLVASTARVEGSYGPITIDGPSVKNLTVQNCRSVHTSPTANVNWFFLKVQPGKVTDNIVITNNYATGARMGAEFISQRQPVPYLGKDINVTNNRFENCGFGISVAGSFDGVDVSSNYLKDCPTYGIEFAGWLHNARLGNNRFEGRFISLFAGNWENDGDGTISSPGMHVYDNATVGTCTGKWQVRNGYNMFMENNFLTMTGLLDLSGATNNAQFVNNRIVSITENKVIQINDVSNLTFAGNYISNENVNNSWLTIIVNGRTATNNVFYNNIIVKSSGSLIGAGNGATYRFYNNFDRNGALLTL</sequence>
<evidence type="ECO:0000313" key="1">
    <source>
        <dbReference type="EMBL" id="AKD54388.1"/>
    </source>
</evidence>
<dbReference type="AlphaFoldDB" id="A0A0E3ZU94"/>
<organism evidence="1 2">
    <name type="scientific">Spirosoma radiotolerans</name>
    <dbReference type="NCBI Taxonomy" id="1379870"/>
    <lineage>
        <taxon>Bacteria</taxon>
        <taxon>Pseudomonadati</taxon>
        <taxon>Bacteroidota</taxon>
        <taxon>Cytophagia</taxon>
        <taxon>Cytophagales</taxon>
        <taxon>Cytophagaceae</taxon>
        <taxon>Spirosoma</taxon>
    </lineage>
</organism>
<dbReference type="Proteomes" id="UP000033054">
    <property type="component" value="Chromosome"/>
</dbReference>
<dbReference type="PATRIC" id="fig|1379870.5.peg.1118"/>
<accession>A0A0E3ZU94</accession>
<reference evidence="1 2" key="1">
    <citation type="journal article" date="2014" name="Curr. Microbiol.">
        <title>Spirosoma radiotolerans sp. nov., a gamma-radiation-resistant bacterium isolated from gamma ray-irradiated soil.</title>
        <authorList>
            <person name="Lee J.J."/>
            <person name="Srinivasan S."/>
            <person name="Lim S."/>
            <person name="Joe M."/>
            <person name="Im S."/>
            <person name="Bae S.I."/>
            <person name="Park K.R."/>
            <person name="Han J.H."/>
            <person name="Park S.H."/>
            <person name="Joo B.M."/>
            <person name="Park S.J."/>
            <person name="Kim M.K."/>
        </authorList>
    </citation>
    <scope>NUCLEOTIDE SEQUENCE [LARGE SCALE GENOMIC DNA]</scope>
    <source>
        <strain evidence="1 2">DG5A</strain>
    </source>
</reference>
<dbReference type="KEGG" id="srd:SD10_05145"/>
<name>A0A0E3ZU94_9BACT</name>
<proteinExistence type="predicted"/>
<dbReference type="SMART" id="SM00710">
    <property type="entry name" value="PbH1"/>
    <property type="match status" value="5"/>
</dbReference>
<evidence type="ECO:0000313" key="2">
    <source>
        <dbReference type="Proteomes" id="UP000033054"/>
    </source>
</evidence>
<protein>
    <recommendedName>
        <fullName evidence="3">Right handed beta helix domain-containing protein</fullName>
    </recommendedName>
</protein>
<gene>
    <name evidence="1" type="ORF">SD10_05145</name>
</gene>